<gene>
    <name evidence="2" type="ORF">GTA08_BOTSDO04398</name>
</gene>
<dbReference type="AlphaFoldDB" id="A0A8H4IUL4"/>
<accession>A0A8H4IUL4</accession>
<comment type="caution">
    <text evidence="2">The sequence shown here is derived from an EMBL/GenBank/DDBJ whole genome shotgun (WGS) entry which is preliminary data.</text>
</comment>
<protein>
    <submittedName>
        <fullName evidence="2">Uncharacterized protein</fullName>
    </submittedName>
</protein>
<evidence type="ECO:0000313" key="2">
    <source>
        <dbReference type="EMBL" id="KAF4307486.1"/>
    </source>
</evidence>
<feature type="region of interest" description="Disordered" evidence="1">
    <location>
        <begin position="69"/>
        <end position="89"/>
    </location>
</feature>
<keyword evidence="3" id="KW-1185">Reference proteome</keyword>
<organism evidence="2 3">
    <name type="scientific">Botryosphaeria dothidea</name>
    <dbReference type="NCBI Taxonomy" id="55169"/>
    <lineage>
        <taxon>Eukaryota</taxon>
        <taxon>Fungi</taxon>
        <taxon>Dikarya</taxon>
        <taxon>Ascomycota</taxon>
        <taxon>Pezizomycotina</taxon>
        <taxon>Dothideomycetes</taxon>
        <taxon>Dothideomycetes incertae sedis</taxon>
        <taxon>Botryosphaeriales</taxon>
        <taxon>Botryosphaeriaceae</taxon>
        <taxon>Botryosphaeria</taxon>
    </lineage>
</organism>
<dbReference type="Proteomes" id="UP000572817">
    <property type="component" value="Unassembled WGS sequence"/>
</dbReference>
<name>A0A8H4IUL4_9PEZI</name>
<reference evidence="2" key="1">
    <citation type="submission" date="2020-04" db="EMBL/GenBank/DDBJ databases">
        <title>Genome Assembly and Annotation of Botryosphaeria dothidea sdau 11-99, a Latent Pathogen of Apple Fruit Ring Rot in China.</title>
        <authorList>
            <person name="Yu C."/>
            <person name="Diao Y."/>
            <person name="Lu Q."/>
            <person name="Zhao J."/>
            <person name="Cui S."/>
            <person name="Peng C."/>
            <person name="He B."/>
            <person name="Liu H."/>
        </authorList>
    </citation>
    <scope>NUCLEOTIDE SEQUENCE [LARGE SCALE GENOMIC DNA]</scope>
    <source>
        <strain evidence="2">Sdau11-99</strain>
    </source>
</reference>
<sequence length="161" mass="17153">MRGLGGALQIGLTLRSLVSPHSHLHHHSPSPRYTQLCPAEANHGACPARLAVLLALVCSRAAASPPLPWLRGPQPAAAAPPTDSRKRQLLRPLRALNPPGPVSQHALPSHRSALPHVHAAVPGDRALLYLTRPPRGLDYTQQGASSISLLSQQGWLRLASQ</sequence>
<dbReference type="EMBL" id="WWBZ02000022">
    <property type="protein sequence ID" value="KAF4307486.1"/>
    <property type="molecule type" value="Genomic_DNA"/>
</dbReference>
<proteinExistence type="predicted"/>
<evidence type="ECO:0000256" key="1">
    <source>
        <dbReference type="SAM" id="MobiDB-lite"/>
    </source>
</evidence>
<evidence type="ECO:0000313" key="3">
    <source>
        <dbReference type="Proteomes" id="UP000572817"/>
    </source>
</evidence>